<sequence length="74" mass="8542">MNRETPGNKFPSSKLKSIQTDYIYKIQSVLTDLSYQTGNLFPGYILHLKRSLNPKPNPKPNPEKYQEINFLAQS</sequence>
<dbReference type="EMBL" id="JANQDH010000005">
    <property type="protein sequence ID" value="MDH6058949.1"/>
    <property type="molecule type" value="Genomic_DNA"/>
</dbReference>
<evidence type="ECO:0000313" key="1">
    <source>
        <dbReference type="EMBL" id="MDH6058949.1"/>
    </source>
</evidence>
<dbReference type="AlphaFoldDB" id="A0AA43K9J9"/>
<evidence type="ECO:0000313" key="2">
    <source>
        <dbReference type="Proteomes" id="UP001159387"/>
    </source>
</evidence>
<accession>A0AA43K9J9</accession>
<dbReference type="Proteomes" id="UP001159387">
    <property type="component" value="Unassembled WGS sequence"/>
</dbReference>
<organism evidence="1 2">
    <name type="scientific">Chrysosporum bergii ANA360D</name>
    <dbReference type="NCBI Taxonomy" id="617107"/>
    <lineage>
        <taxon>Bacteria</taxon>
        <taxon>Bacillati</taxon>
        <taxon>Cyanobacteriota</taxon>
        <taxon>Cyanophyceae</taxon>
        <taxon>Nostocales</taxon>
        <taxon>Nodulariaceae</taxon>
        <taxon>Chrysosporum</taxon>
    </lineage>
</organism>
<keyword evidence="2" id="KW-1185">Reference proteome</keyword>
<protein>
    <submittedName>
        <fullName evidence="1">Uncharacterized protein</fullName>
    </submittedName>
</protein>
<reference evidence="1 2" key="1">
    <citation type="journal article" date="2023" name="J. Phycol.">
        <title>Chrysosporum ovalisporum is synonymous with the true-branching cyanobacterium Umezakia natans (Nostocales/Aphanizomenonaceae).</title>
        <authorList>
            <person name="McGregor G.B."/>
            <person name="Sendall B.C."/>
            <person name="Niiyama Y."/>
            <person name="Tuji A."/>
            <person name="Willis A."/>
        </authorList>
    </citation>
    <scope>NUCLEOTIDE SEQUENCE [LARGE SCALE GENOMIC DNA]</scope>
    <source>
        <strain evidence="1 2">ANA360D</strain>
    </source>
</reference>
<comment type="caution">
    <text evidence="1">The sequence shown here is derived from an EMBL/GenBank/DDBJ whole genome shotgun (WGS) entry which is preliminary data.</text>
</comment>
<proteinExistence type="predicted"/>
<name>A0AA43K9J9_9CYAN</name>
<gene>
    <name evidence="1" type="ORF">NWP17_00550</name>
</gene>
<dbReference type="RefSeq" id="WP_280652970.1">
    <property type="nucleotide sequence ID" value="NZ_JANQDH010000005.1"/>
</dbReference>